<dbReference type="STRING" id="463014.BAU07_07650"/>
<dbReference type="PANTHER" id="PTHR43344">
    <property type="entry name" value="PHOSPHOSERINE PHOSPHATASE"/>
    <property type="match status" value="1"/>
</dbReference>
<dbReference type="GO" id="GO:0000287">
    <property type="term" value="F:magnesium ion binding"/>
    <property type="evidence" value="ECO:0007669"/>
    <property type="project" value="TreeGrafter"/>
</dbReference>
<dbReference type="PANTHER" id="PTHR43344:SF2">
    <property type="entry name" value="PHOSPHOSERINE PHOSPHATASE"/>
    <property type="match status" value="1"/>
</dbReference>
<dbReference type="KEGG" id="bfz:BAU07_07650"/>
<name>A0A193GAH7_9BORD</name>
<dbReference type="EC" id="3.1.3.3" evidence="4"/>
<dbReference type="SFLD" id="SFLDF00029">
    <property type="entry name" value="phosphoserine_phosphatase"/>
    <property type="match status" value="1"/>
</dbReference>
<keyword evidence="10" id="KW-0718">Serine biosynthesis</keyword>
<evidence type="ECO:0000256" key="5">
    <source>
        <dbReference type="ARBA" id="ARBA00015196"/>
    </source>
</evidence>
<evidence type="ECO:0000313" key="17">
    <source>
        <dbReference type="Proteomes" id="UP000091926"/>
    </source>
</evidence>
<evidence type="ECO:0000256" key="8">
    <source>
        <dbReference type="ARBA" id="ARBA00022801"/>
    </source>
</evidence>
<evidence type="ECO:0000256" key="2">
    <source>
        <dbReference type="ARBA" id="ARBA00005135"/>
    </source>
</evidence>
<dbReference type="NCBIfam" id="TIGR00338">
    <property type="entry name" value="serB"/>
    <property type="match status" value="1"/>
</dbReference>
<evidence type="ECO:0000256" key="12">
    <source>
        <dbReference type="ARBA" id="ARBA00048138"/>
    </source>
</evidence>
<evidence type="ECO:0000256" key="3">
    <source>
        <dbReference type="ARBA" id="ARBA00009184"/>
    </source>
</evidence>
<evidence type="ECO:0000256" key="1">
    <source>
        <dbReference type="ARBA" id="ARBA00001946"/>
    </source>
</evidence>
<dbReference type="SFLD" id="SFLDG01137">
    <property type="entry name" value="C1.6.1:_Phosphoserine_Phosphat"/>
    <property type="match status" value="1"/>
</dbReference>
<evidence type="ECO:0000256" key="11">
    <source>
        <dbReference type="ARBA" id="ARBA00031693"/>
    </source>
</evidence>
<dbReference type="InterPro" id="IPR025138">
    <property type="entry name" value="DUF4072"/>
</dbReference>
<dbReference type="GO" id="GO:0036424">
    <property type="term" value="F:L-phosphoserine phosphatase activity"/>
    <property type="evidence" value="ECO:0007669"/>
    <property type="project" value="InterPro"/>
</dbReference>
<dbReference type="AlphaFoldDB" id="A0A193GAH7"/>
<dbReference type="SFLD" id="SFLDG01136">
    <property type="entry name" value="C1.6:_Phosphoserine_Phosphatas"/>
    <property type="match status" value="1"/>
</dbReference>
<comment type="cofactor">
    <cofactor evidence="1">
        <name>Mg(2+)</name>
        <dbReference type="ChEBI" id="CHEBI:18420"/>
    </cofactor>
</comment>
<dbReference type="EMBL" id="CP016172">
    <property type="protein sequence ID" value="ANN77002.1"/>
    <property type="molecule type" value="Genomic_DNA"/>
</dbReference>
<dbReference type="InterPro" id="IPR036412">
    <property type="entry name" value="HAD-like_sf"/>
</dbReference>
<comment type="catalytic activity">
    <reaction evidence="13">
        <text>O-phospho-D-serine + H2O = D-serine + phosphate</text>
        <dbReference type="Rhea" id="RHEA:24873"/>
        <dbReference type="ChEBI" id="CHEBI:15377"/>
        <dbReference type="ChEBI" id="CHEBI:35247"/>
        <dbReference type="ChEBI" id="CHEBI:43474"/>
        <dbReference type="ChEBI" id="CHEBI:58680"/>
        <dbReference type="EC" id="3.1.3.3"/>
    </reaction>
</comment>
<dbReference type="InterPro" id="IPR023214">
    <property type="entry name" value="HAD_sf"/>
</dbReference>
<keyword evidence="6" id="KW-0028">Amino-acid biosynthesis</keyword>
<comment type="catalytic activity">
    <reaction evidence="12">
        <text>O-phospho-L-serine + H2O = L-serine + phosphate</text>
        <dbReference type="Rhea" id="RHEA:21208"/>
        <dbReference type="ChEBI" id="CHEBI:15377"/>
        <dbReference type="ChEBI" id="CHEBI:33384"/>
        <dbReference type="ChEBI" id="CHEBI:43474"/>
        <dbReference type="ChEBI" id="CHEBI:57524"/>
        <dbReference type="EC" id="3.1.3.3"/>
    </reaction>
</comment>
<evidence type="ECO:0000256" key="14">
    <source>
        <dbReference type="PIRSR" id="PIRSR604469-1"/>
    </source>
</evidence>
<evidence type="ECO:0000259" key="15">
    <source>
        <dbReference type="Pfam" id="PF13284"/>
    </source>
</evidence>
<dbReference type="SUPFAM" id="SSF56784">
    <property type="entry name" value="HAD-like"/>
    <property type="match status" value="1"/>
</dbReference>
<dbReference type="GO" id="GO:0005737">
    <property type="term" value="C:cytoplasm"/>
    <property type="evidence" value="ECO:0007669"/>
    <property type="project" value="TreeGrafter"/>
</dbReference>
<evidence type="ECO:0000313" key="16">
    <source>
        <dbReference type="EMBL" id="ANN77002.1"/>
    </source>
</evidence>
<feature type="domain" description="DUF4072" evidence="15">
    <location>
        <begin position="6"/>
        <end position="53"/>
    </location>
</feature>
<sequence length="285" mass="30919">MTAHHLVIQSPALAAEHCEQVAALSQAQGLHRLSATAARLLDVQHDDATRTEVRHWCESAGIDHAFMPRGSRLSQCKVLAMDMDSTLINIECIDEIADIAGVKDKVAAITEAAMRGEITDFKDSLRRRVALLAGLPAQALETVYRERLRLNPGAETLVSSARSAGLKVLLVSGGFTFFTDRLRERLGLDDAQANVLEIEDGKLTGRVHGEIIDAAGKAERLRDFAQRHGAAPEQIIAMGDGANDLKMLGVAGYSVAYHAKPVVRSQTRYALNVCGLDGVLNWFET</sequence>
<keyword evidence="8" id="KW-0378">Hydrolase</keyword>
<dbReference type="UniPathway" id="UPA00135">
    <property type="reaction ID" value="UER00198"/>
</dbReference>
<accession>A0A193GAH7</accession>
<feature type="active site" description="Proton donor" evidence="14">
    <location>
        <position position="84"/>
    </location>
</feature>
<dbReference type="RefSeq" id="WP_066655574.1">
    <property type="nucleotide sequence ID" value="NZ_CBCSCL010000019.1"/>
</dbReference>
<evidence type="ECO:0000256" key="7">
    <source>
        <dbReference type="ARBA" id="ARBA00022723"/>
    </source>
</evidence>
<evidence type="ECO:0000256" key="6">
    <source>
        <dbReference type="ARBA" id="ARBA00022605"/>
    </source>
</evidence>
<evidence type="ECO:0000256" key="9">
    <source>
        <dbReference type="ARBA" id="ARBA00022842"/>
    </source>
</evidence>
<comment type="pathway">
    <text evidence="2">Amino-acid biosynthesis; L-serine biosynthesis; L-serine from 3-phospho-D-glycerate: step 3/3.</text>
</comment>
<proteinExistence type="inferred from homology"/>
<keyword evidence="9" id="KW-0460">Magnesium</keyword>
<feature type="active site" description="Nucleophile" evidence="14">
    <location>
        <position position="82"/>
    </location>
</feature>
<dbReference type="SFLD" id="SFLDS00003">
    <property type="entry name" value="Haloacid_Dehalogenase"/>
    <property type="match status" value="1"/>
</dbReference>
<evidence type="ECO:0000256" key="4">
    <source>
        <dbReference type="ARBA" id="ARBA00012640"/>
    </source>
</evidence>
<dbReference type="Pfam" id="PF13284">
    <property type="entry name" value="DUF4072"/>
    <property type="match status" value="1"/>
</dbReference>
<dbReference type="InterPro" id="IPR050582">
    <property type="entry name" value="HAD-like_SerB"/>
</dbReference>
<evidence type="ECO:0000256" key="13">
    <source>
        <dbReference type="ARBA" id="ARBA00048523"/>
    </source>
</evidence>
<dbReference type="Gene3D" id="3.40.50.1000">
    <property type="entry name" value="HAD superfamily/HAD-like"/>
    <property type="match status" value="1"/>
</dbReference>
<organism evidence="16 17">
    <name type="scientific">Bordetella flabilis</name>
    <dbReference type="NCBI Taxonomy" id="463014"/>
    <lineage>
        <taxon>Bacteria</taxon>
        <taxon>Pseudomonadati</taxon>
        <taxon>Pseudomonadota</taxon>
        <taxon>Betaproteobacteria</taxon>
        <taxon>Burkholderiales</taxon>
        <taxon>Alcaligenaceae</taxon>
        <taxon>Bordetella</taxon>
    </lineage>
</organism>
<dbReference type="Proteomes" id="UP000091926">
    <property type="component" value="Chromosome"/>
</dbReference>
<gene>
    <name evidence="16" type="ORF">BAU07_07650</name>
</gene>
<keyword evidence="17" id="KW-1185">Reference proteome</keyword>
<comment type="similarity">
    <text evidence="3">Belongs to the HAD-like hydrolase superfamily. SerB family.</text>
</comment>
<dbReference type="OrthoDB" id="9792539at2"/>
<dbReference type="Pfam" id="PF12710">
    <property type="entry name" value="HAD"/>
    <property type="match status" value="1"/>
</dbReference>
<dbReference type="CDD" id="cd07500">
    <property type="entry name" value="HAD_PSP"/>
    <property type="match status" value="1"/>
</dbReference>
<keyword evidence="7" id="KW-0479">Metal-binding</keyword>
<protein>
    <recommendedName>
        <fullName evidence="5">Phosphoserine phosphatase</fullName>
        <ecNumber evidence="4">3.1.3.3</ecNumber>
    </recommendedName>
    <alternativeName>
        <fullName evidence="11">O-phosphoserine phosphohydrolase</fullName>
    </alternativeName>
</protein>
<dbReference type="InterPro" id="IPR004469">
    <property type="entry name" value="PSP"/>
</dbReference>
<dbReference type="GO" id="GO:0006564">
    <property type="term" value="P:L-serine biosynthetic process"/>
    <property type="evidence" value="ECO:0007669"/>
    <property type="project" value="UniProtKB-KW"/>
</dbReference>
<reference evidence="16 17" key="1">
    <citation type="submission" date="2016-06" db="EMBL/GenBank/DDBJ databases">
        <title>Complete genome sequences of Bordetella bronchialis and Bordetella flabilis.</title>
        <authorList>
            <person name="LiPuma J.J."/>
            <person name="Spilker T."/>
        </authorList>
    </citation>
    <scope>NUCLEOTIDE SEQUENCE [LARGE SCALE GENOMIC DNA]</scope>
    <source>
        <strain evidence="16 17">AU10664</strain>
    </source>
</reference>
<dbReference type="NCBIfam" id="TIGR01488">
    <property type="entry name" value="HAD-SF-IB"/>
    <property type="match status" value="1"/>
</dbReference>
<evidence type="ECO:0000256" key="10">
    <source>
        <dbReference type="ARBA" id="ARBA00023299"/>
    </source>
</evidence>